<reference evidence="2 3" key="1">
    <citation type="journal article" date="2019" name="G3 (Bethesda)">
        <title>Sequencing of a Wild Apple (Malus baccata) Genome Unravels the Differences Between Cultivated and Wild Apple Species Regarding Disease Resistance and Cold Tolerance.</title>
        <authorList>
            <person name="Chen X."/>
        </authorList>
    </citation>
    <scope>NUCLEOTIDE SEQUENCE [LARGE SCALE GENOMIC DNA]</scope>
    <source>
        <strain evidence="3">cv. Shandingzi</strain>
        <tissue evidence="2">Leaves</tissue>
    </source>
</reference>
<protein>
    <recommendedName>
        <fullName evidence="4">Protein S-acyltransferase</fullName>
    </recommendedName>
</protein>
<name>A0A540LSW9_MALBA</name>
<keyword evidence="1" id="KW-1133">Transmembrane helix</keyword>
<feature type="transmembrane region" description="Helical" evidence="1">
    <location>
        <begin position="46"/>
        <end position="72"/>
    </location>
</feature>
<evidence type="ECO:0000313" key="2">
    <source>
        <dbReference type="EMBL" id="TQD89610.1"/>
    </source>
</evidence>
<evidence type="ECO:0000256" key="1">
    <source>
        <dbReference type="SAM" id="Phobius"/>
    </source>
</evidence>
<dbReference type="AlphaFoldDB" id="A0A540LSW9"/>
<accession>A0A540LSW9</accession>
<sequence length="150" mass="16871">MAWNAFKLCTALRALGYVMVLVVVAIVGVTYYAVVLVNYLPSILSGGVNFVIAFPLLILFHFLLVMLLWSYFNVVLTDPGRVPPNWRPAIDEETGDEAPLVGSDQSTMVFGTDMWYWFIPAYSEEDLRRIPALQGIDYPTRPELNALQPL</sequence>
<keyword evidence="1" id="KW-0472">Membrane</keyword>
<gene>
    <name evidence="2" type="ORF">C1H46_024856</name>
</gene>
<organism evidence="2 3">
    <name type="scientific">Malus baccata</name>
    <name type="common">Siberian crab apple</name>
    <name type="synonym">Pyrus baccata</name>
    <dbReference type="NCBI Taxonomy" id="106549"/>
    <lineage>
        <taxon>Eukaryota</taxon>
        <taxon>Viridiplantae</taxon>
        <taxon>Streptophyta</taxon>
        <taxon>Embryophyta</taxon>
        <taxon>Tracheophyta</taxon>
        <taxon>Spermatophyta</taxon>
        <taxon>Magnoliopsida</taxon>
        <taxon>eudicotyledons</taxon>
        <taxon>Gunneridae</taxon>
        <taxon>Pentapetalae</taxon>
        <taxon>rosids</taxon>
        <taxon>fabids</taxon>
        <taxon>Rosales</taxon>
        <taxon>Rosaceae</taxon>
        <taxon>Amygdaloideae</taxon>
        <taxon>Maleae</taxon>
        <taxon>Malus</taxon>
    </lineage>
</organism>
<evidence type="ECO:0008006" key="4">
    <source>
        <dbReference type="Google" id="ProtNLM"/>
    </source>
</evidence>
<feature type="transmembrane region" description="Helical" evidence="1">
    <location>
        <begin position="12"/>
        <end position="34"/>
    </location>
</feature>
<keyword evidence="3" id="KW-1185">Reference proteome</keyword>
<evidence type="ECO:0000313" key="3">
    <source>
        <dbReference type="Proteomes" id="UP000315295"/>
    </source>
</evidence>
<keyword evidence="1" id="KW-0812">Transmembrane</keyword>
<comment type="caution">
    <text evidence="2">The sequence shown here is derived from an EMBL/GenBank/DDBJ whole genome shotgun (WGS) entry which is preliminary data.</text>
</comment>
<dbReference type="STRING" id="106549.A0A540LSW9"/>
<dbReference type="Proteomes" id="UP000315295">
    <property type="component" value="Unassembled WGS sequence"/>
</dbReference>
<proteinExistence type="predicted"/>
<dbReference type="EMBL" id="VIEB01000473">
    <property type="protein sequence ID" value="TQD89610.1"/>
    <property type="molecule type" value="Genomic_DNA"/>
</dbReference>